<feature type="non-terminal residue" evidence="13">
    <location>
        <position position="252"/>
    </location>
</feature>
<dbReference type="InterPro" id="IPR010923">
    <property type="entry name" value="T(6)A37_SUA5"/>
</dbReference>
<evidence type="ECO:0000256" key="11">
    <source>
        <dbReference type="ARBA" id="ARBA00048366"/>
    </source>
</evidence>
<keyword evidence="9" id="KW-0067">ATP-binding</keyword>
<dbReference type="NCBIfam" id="TIGR00057">
    <property type="entry name" value="L-threonylcarbamoyladenylate synthase"/>
    <property type="match status" value="1"/>
</dbReference>
<evidence type="ECO:0000313" key="13">
    <source>
        <dbReference type="EMBL" id="GAI27905.1"/>
    </source>
</evidence>
<dbReference type="InterPro" id="IPR050156">
    <property type="entry name" value="TC-AMP_synthase_SUA5"/>
</dbReference>
<keyword evidence="4" id="KW-0963">Cytoplasm</keyword>
<dbReference type="InterPro" id="IPR036196">
    <property type="entry name" value="Ptyr_pPase_sf"/>
</dbReference>
<dbReference type="SUPFAM" id="SSF52788">
    <property type="entry name" value="Phosphotyrosine protein phosphatases I"/>
    <property type="match status" value="1"/>
</dbReference>
<protein>
    <recommendedName>
        <fullName evidence="10">L-threonylcarbamoyladenylate synthase</fullName>
        <ecNumber evidence="3">2.7.7.87</ecNumber>
    </recommendedName>
    <alternativeName>
        <fullName evidence="10">L-threonylcarbamoyladenylate synthase</fullName>
    </alternativeName>
</protein>
<accession>X1NM82</accession>
<evidence type="ECO:0000256" key="1">
    <source>
        <dbReference type="ARBA" id="ARBA00004496"/>
    </source>
</evidence>
<dbReference type="InterPro" id="IPR023485">
    <property type="entry name" value="Ptyr_pPase"/>
</dbReference>
<dbReference type="PROSITE" id="PS51163">
    <property type="entry name" value="YRDC"/>
    <property type="match status" value="1"/>
</dbReference>
<sequence>MRTKVVKLDAHKANIAKIKEAAALVDAGGLVAFPTETVYGIACRVKTDSLAKLDNLKGRNPDKHYTLHISQKSDARKYVPTIGLRAQKLINNAWPGPLTIVFELDDRDTDKQQSSLERGIFESLYKDNSIGIRCPDNPIASILLRLTHNPVVAPSANITGRTPAGDPEQVLAELSGQIELLLDAGPCKYKKNSTVVKIGKKGLEILRPGVYSQAELEKMSEVKFLFVCTGNTCRSPMADGIFRKYLAEKLQC</sequence>
<dbReference type="SUPFAM" id="SSF55821">
    <property type="entry name" value="YrdC/RibB"/>
    <property type="match status" value="1"/>
</dbReference>
<comment type="subcellular location">
    <subcellularLocation>
        <location evidence="1">Cytoplasm</location>
    </subcellularLocation>
</comment>
<dbReference type="EMBL" id="BARV01016514">
    <property type="protein sequence ID" value="GAI27905.1"/>
    <property type="molecule type" value="Genomic_DNA"/>
</dbReference>
<dbReference type="GO" id="GO:0005737">
    <property type="term" value="C:cytoplasm"/>
    <property type="evidence" value="ECO:0007669"/>
    <property type="project" value="UniProtKB-SubCell"/>
</dbReference>
<keyword evidence="6" id="KW-0819">tRNA processing</keyword>
<reference evidence="13" key="1">
    <citation type="journal article" date="2014" name="Front. Microbiol.">
        <title>High frequency of phylogenetically diverse reductive dehalogenase-homologous genes in deep subseafloor sedimentary metagenomes.</title>
        <authorList>
            <person name="Kawai M."/>
            <person name="Futagami T."/>
            <person name="Toyoda A."/>
            <person name="Takaki Y."/>
            <person name="Nishi S."/>
            <person name="Hori S."/>
            <person name="Arai W."/>
            <person name="Tsubouchi T."/>
            <person name="Morono Y."/>
            <person name="Uchiyama I."/>
            <person name="Ito T."/>
            <person name="Fujiyama A."/>
            <person name="Inagaki F."/>
            <person name="Takami H."/>
        </authorList>
    </citation>
    <scope>NUCLEOTIDE SEQUENCE</scope>
    <source>
        <strain evidence="13">Expedition CK06-06</strain>
    </source>
</reference>
<evidence type="ECO:0000256" key="6">
    <source>
        <dbReference type="ARBA" id="ARBA00022694"/>
    </source>
</evidence>
<dbReference type="Gene3D" id="3.90.870.10">
    <property type="entry name" value="DHBP synthase"/>
    <property type="match status" value="1"/>
</dbReference>
<proteinExistence type="inferred from homology"/>
<dbReference type="Gene3D" id="3.40.50.2300">
    <property type="match status" value="1"/>
</dbReference>
<dbReference type="Pfam" id="PF01451">
    <property type="entry name" value="LMWPc"/>
    <property type="match status" value="1"/>
</dbReference>
<keyword evidence="7" id="KW-0548">Nucleotidyltransferase</keyword>
<organism evidence="13">
    <name type="scientific">marine sediment metagenome</name>
    <dbReference type="NCBI Taxonomy" id="412755"/>
    <lineage>
        <taxon>unclassified sequences</taxon>
        <taxon>metagenomes</taxon>
        <taxon>ecological metagenomes</taxon>
    </lineage>
</organism>
<feature type="domain" description="YrdC-like" evidence="12">
    <location>
        <begin position="15"/>
        <end position="211"/>
    </location>
</feature>
<dbReference type="GO" id="GO:0005524">
    <property type="term" value="F:ATP binding"/>
    <property type="evidence" value="ECO:0007669"/>
    <property type="project" value="UniProtKB-KW"/>
</dbReference>
<comment type="catalytic activity">
    <reaction evidence="11">
        <text>L-threonine + hydrogencarbonate + ATP = L-threonylcarbamoyladenylate + diphosphate + H2O</text>
        <dbReference type="Rhea" id="RHEA:36407"/>
        <dbReference type="ChEBI" id="CHEBI:15377"/>
        <dbReference type="ChEBI" id="CHEBI:17544"/>
        <dbReference type="ChEBI" id="CHEBI:30616"/>
        <dbReference type="ChEBI" id="CHEBI:33019"/>
        <dbReference type="ChEBI" id="CHEBI:57926"/>
        <dbReference type="ChEBI" id="CHEBI:73682"/>
        <dbReference type="EC" id="2.7.7.87"/>
    </reaction>
</comment>
<keyword evidence="8" id="KW-0547">Nucleotide-binding</keyword>
<dbReference type="PANTHER" id="PTHR17490:SF16">
    <property type="entry name" value="THREONYLCARBAMOYL-AMP SYNTHASE"/>
    <property type="match status" value="1"/>
</dbReference>
<dbReference type="PANTHER" id="PTHR17490">
    <property type="entry name" value="SUA5"/>
    <property type="match status" value="1"/>
</dbReference>
<name>X1NM82_9ZZZZ</name>
<dbReference type="GO" id="GO:0000049">
    <property type="term" value="F:tRNA binding"/>
    <property type="evidence" value="ECO:0007669"/>
    <property type="project" value="TreeGrafter"/>
</dbReference>
<evidence type="ECO:0000256" key="3">
    <source>
        <dbReference type="ARBA" id="ARBA00012584"/>
    </source>
</evidence>
<dbReference type="GO" id="GO:0003725">
    <property type="term" value="F:double-stranded RNA binding"/>
    <property type="evidence" value="ECO:0007669"/>
    <property type="project" value="InterPro"/>
</dbReference>
<evidence type="ECO:0000256" key="10">
    <source>
        <dbReference type="ARBA" id="ARBA00029774"/>
    </source>
</evidence>
<evidence type="ECO:0000256" key="7">
    <source>
        <dbReference type="ARBA" id="ARBA00022695"/>
    </source>
</evidence>
<evidence type="ECO:0000256" key="5">
    <source>
        <dbReference type="ARBA" id="ARBA00022679"/>
    </source>
</evidence>
<evidence type="ECO:0000256" key="4">
    <source>
        <dbReference type="ARBA" id="ARBA00022490"/>
    </source>
</evidence>
<dbReference type="GO" id="GO:0008033">
    <property type="term" value="P:tRNA processing"/>
    <property type="evidence" value="ECO:0007669"/>
    <property type="project" value="UniProtKB-KW"/>
</dbReference>
<dbReference type="GO" id="GO:0006450">
    <property type="term" value="P:regulation of translational fidelity"/>
    <property type="evidence" value="ECO:0007669"/>
    <property type="project" value="TreeGrafter"/>
</dbReference>
<evidence type="ECO:0000259" key="12">
    <source>
        <dbReference type="PROSITE" id="PS51163"/>
    </source>
</evidence>
<keyword evidence="5" id="KW-0808">Transferase</keyword>
<comment type="similarity">
    <text evidence="2">Belongs to the SUA5 family.</text>
</comment>
<comment type="caution">
    <text evidence="13">The sequence shown here is derived from an EMBL/GenBank/DDBJ whole genome shotgun (WGS) entry which is preliminary data.</text>
</comment>
<evidence type="ECO:0000256" key="9">
    <source>
        <dbReference type="ARBA" id="ARBA00022840"/>
    </source>
</evidence>
<dbReference type="GO" id="GO:0061710">
    <property type="term" value="F:L-threonylcarbamoyladenylate synthase"/>
    <property type="evidence" value="ECO:0007669"/>
    <property type="project" value="UniProtKB-EC"/>
</dbReference>
<dbReference type="InterPro" id="IPR017945">
    <property type="entry name" value="DHBP_synth_RibB-like_a/b_dom"/>
</dbReference>
<dbReference type="InterPro" id="IPR006070">
    <property type="entry name" value="Sua5-like_dom"/>
</dbReference>
<evidence type="ECO:0000256" key="2">
    <source>
        <dbReference type="ARBA" id="ARBA00007663"/>
    </source>
</evidence>
<dbReference type="AlphaFoldDB" id="X1NM82"/>
<gene>
    <name evidence="13" type="ORF">S06H3_28321</name>
</gene>
<dbReference type="PIRSF" id="PIRSF004930">
    <property type="entry name" value="Tln_factor_SUA5"/>
    <property type="match status" value="1"/>
</dbReference>
<dbReference type="Pfam" id="PF01300">
    <property type="entry name" value="Sua5_yciO_yrdC"/>
    <property type="match status" value="1"/>
</dbReference>
<evidence type="ECO:0000256" key="8">
    <source>
        <dbReference type="ARBA" id="ARBA00022741"/>
    </source>
</evidence>
<dbReference type="EC" id="2.7.7.87" evidence="3"/>